<evidence type="ECO:0000313" key="1">
    <source>
        <dbReference type="EMBL" id="AGB42141.1"/>
    </source>
</evidence>
<dbReference type="OrthoDB" id="1682925at2"/>
<reference evidence="2" key="1">
    <citation type="submission" date="2012-02" db="EMBL/GenBank/DDBJ databases">
        <title>The complete genome of Halobacteroides halobius DSM 5150.</title>
        <authorList>
            <person name="Lucas S."/>
            <person name="Copeland A."/>
            <person name="Lapidus A."/>
            <person name="Glavina del Rio T."/>
            <person name="Dalin E."/>
            <person name="Tice H."/>
            <person name="Bruce D."/>
            <person name="Goodwin L."/>
            <person name="Pitluck S."/>
            <person name="Peters L."/>
            <person name="Mikhailova N."/>
            <person name="Gu W."/>
            <person name="Kyrpides N."/>
            <person name="Mavromatis K."/>
            <person name="Ivanova N."/>
            <person name="Brettin T."/>
            <person name="Detter J.C."/>
            <person name="Han C."/>
            <person name="Larimer F."/>
            <person name="Land M."/>
            <person name="Hauser L."/>
            <person name="Markowitz V."/>
            <person name="Cheng J.-F."/>
            <person name="Hugenholtz P."/>
            <person name="Woyke T."/>
            <person name="Wu D."/>
            <person name="Tindall B."/>
            <person name="Pomrenke H."/>
            <person name="Brambilla E."/>
            <person name="Klenk H.-P."/>
            <person name="Eisen J.A."/>
        </authorList>
    </citation>
    <scope>NUCLEOTIDE SEQUENCE [LARGE SCALE GENOMIC DNA]</scope>
    <source>
        <strain evidence="2">ATCC 35273 / DSM 5150 / MD-1</strain>
    </source>
</reference>
<accession>L0KAU8</accession>
<dbReference type="HOGENOM" id="CLU_1793793_0_0_9"/>
<organism evidence="1 2">
    <name type="scientific">Halobacteroides halobius (strain ATCC 35273 / DSM 5150 / MD-1)</name>
    <dbReference type="NCBI Taxonomy" id="748449"/>
    <lineage>
        <taxon>Bacteria</taxon>
        <taxon>Bacillati</taxon>
        <taxon>Bacillota</taxon>
        <taxon>Clostridia</taxon>
        <taxon>Halanaerobiales</taxon>
        <taxon>Halobacteroidaceae</taxon>
        <taxon>Halobacteroides</taxon>
    </lineage>
</organism>
<dbReference type="AlphaFoldDB" id="L0KAU8"/>
<dbReference type="KEGG" id="hhl:Halha_2267"/>
<dbReference type="Proteomes" id="UP000010880">
    <property type="component" value="Chromosome"/>
</dbReference>
<gene>
    <name evidence="1" type="ordered locus">Halha_2267</name>
</gene>
<protein>
    <submittedName>
        <fullName evidence="1">Uncharacterized protein</fullName>
    </submittedName>
</protein>
<dbReference type="RefSeq" id="WP_015327855.1">
    <property type="nucleotide sequence ID" value="NC_019978.1"/>
</dbReference>
<proteinExistence type="predicted"/>
<name>L0KAU8_HALHC</name>
<dbReference type="STRING" id="748449.Halha_2267"/>
<keyword evidence="2" id="KW-1185">Reference proteome</keyword>
<sequence length="144" mass="17021">MKKIDVDIEKEEIIEPLQGAIDYIDKVLLRKDLISQALEEENYGVAFEKFNNLISGIESLNQLLYNVDSLLPVDYNELQYEGRVINDYIKQFNDFLAGELIIAMKNEDYFLLSDLIHYELEVHLKEYRKIFICLLEYISEIEFV</sequence>
<evidence type="ECO:0000313" key="2">
    <source>
        <dbReference type="Proteomes" id="UP000010880"/>
    </source>
</evidence>
<dbReference type="EMBL" id="CP003359">
    <property type="protein sequence ID" value="AGB42141.1"/>
    <property type="molecule type" value="Genomic_DNA"/>
</dbReference>